<reference evidence="4 5" key="1">
    <citation type="submission" date="2024-02" db="EMBL/GenBank/DDBJ databases">
        <authorList>
            <person name="Chen Y."/>
            <person name="Shah S."/>
            <person name="Dougan E. K."/>
            <person name="Thang M."/>
            <person name="Chan C."/>
        </authorList>
    </citation>
    <scope>NUCLEOTIDE SEQUENCE [LARGE SCALE GENOMIC DNA]</scope>
</reference>
<sequence length="857" mass="94695">MAAMTSSTSTEGGLRFFSGDSEDGREYKRWKQWVKNKLLTLDKLAEGSRGAYIYTLLSGKALEAVEHLDPEGYQKKGGDDALWAILDKRFPQQETVDELGEILNEIFGLRSHEGESMRQWTARASELMDKCHRKTGVSFPDEARGWLLLHRAALTEEQKAVVIARARGDLKRESIASALRSCYPELVMTRKRAGVALAEEQDGGDDTAETWDDGFSDVEQLLEDHHAGVEAGPDTETFQESEVAEVLAATWKEKRHELNRLQKTRQFQKARDVKRSFRVEIEEMKRNSTCNRCGRKGHWARECRSKETTKGAGKSKTSGSSAASGAAVVQELDFVAAVMATPTLLEQVRKHVNEKSQLNAPATTEEILLVSSPGYGVLDSGCGRTIVGQTTLRAFEKIWKQKGWAIPKPIDEVHQFKFGNGEVETSLVSIQMPVVLAHRRGVIRAAVIKGDAPLLLSRTALKTLGATLDFAHDSLQVFGKTIPLQTNSAGQYVVQLTGEDSLCSPAAAFTEVMASVEASPGPTASHEHVDEPQLEPEMPAANAPELTSPSAPDTAIWEQEDCDVVTTPWLSRQGPAWKHVFRRSAVEQELMTEKPRLLVLCPPCTDEGHEAPWTPAAWRSYRLQRAVSSTLAAESQAMSVASGTAEWILLLLAETIDGPLQIRNRILERFIEVPAFQRFPPSLTMAGTSQRLSSAVDELLQRVRDEGSMDSLLKELGYELGEFELVRESEGQGSMTDASKRRMIDEVSPPPQMPMVRAAKTRASSKLPSGVNSMEEWGRTLVTAGKFEKHEISYSELASSSETSKVKYVQWMIHQSGRSDLSPVVQDMADYFVANAREKEGHGPCIPGSSVVRKFKS</sequence>
<name>A0ABP0RL41_9DINO</name>
<evidence type="ECO:0000313" key="4">
    <source>
        <dbReference type="EMBL" id="CAK9100835.1"/>
    </source>
</evidence>
<keyword evidence="1" id="KW-0862">Zinc</keyword>
<evidence type="ECO:0000256" key="2">
    <source>
        <dbReference type="SAM" id="MobiDB-lite"/>
    </source>
</evidence>
<evidence type="ECO:0000313" key="5">
    <source>
        <dbReference type="Proteomes" id="UP001642484"/>
    </source>
</evidence>
<dbReference type="Proteomes" id="UP001642484">
    <property type="component" value="Unassembled WGS sequence"/>
</dbReference>
<dbReference type="InterPro" id="IPR036875">
    <property type="entry name" value="Znf_CCHC_sf"/>
</dbReference>
<dbReference type="Gene3D" id="4.10.60.10">
    <property type="entry name" value="Zinc finger, CCHC-type"/>
    <property type="match status" value="1"/>
</dbReference>
<gene>
    <name evidence="4" type="ORF">CCMP2556_LOCUS47584</name>
</gene>
<comment type="caution">
    <text evidence="4">The sequence shown here is derived from an EMBL/GenBank/DDBJ whole genome shotgun (WGS) entry which is preliminary data.</text>
</comment>
<keyword evidence="1" id="KW-0479">Metal-binding</keyword>
<evidence type="ECO:0000256" key="1">
    <source>
        <dbReference type="PROSITE-ProRule" id="PRU00047"/>
    </source>
</evidence>
<dbReference type="Pfam" id="PF00098">
    <property type="entry name" value="zf-CCHC"/>
    <property type="match status" value="1"/>
</dbReference>
<evidence type="ECO:0000259" key="3">
    <source>
        <dbReference type="PROSITE" id="PS50158"/>
    </source>
</evidence>
<keyword evidence="1" id="KW-0863">Zinc-finger</keyword>
<dbReference type="SUPFAM" id="SSF57756">
    <property type="entry name" value="Retrovirus zinc finger-like domains"/>
    <property type="match status" value="1"/>
</dbReference>
<feature type="domain" description="CCHC-type" evidence="3">
    <location>
        <begin position="290"/>
        <end position="305"/>
    </location>
</feature>
<protein>
    <recommendedName>
        <fullName evidence="3">CCHC-type domain-containing protein</fullName>
    </recommendedName>
</protein>
<proteinExistence type="predicted"/>
<accession>A0ABP0RL41</accession>
<feature type="region of interest" description="Disordered" evidence="2">
    <location>
        <begin position="303"/>
        <end position="322"/>
    </location>
</feature>
<keyword evidence="5" id="KW-1185">Reference proteome</keyword>
<dbReference type="SMART" id="SM00343">
    <property type="entry name" value="ZnF_C2HC"/>
    <property type="match status" value="1"/>
</dbReference>
<feature type="compositionally biased region" description="Low complexity" evidence="2">
    <location>
        <begin position="310"/>
        <end position="322"/>
    </location>
</feature>
<dbReference type="PROSITE" id="PS50158">
    <property type="entry name" value="ZF_CCHC"/>
    <property type="match status" value="1"/>
</dbReference>
<organism evidence="4 5">
    <name type="scientific">Durusdinium trenchii</name>
    <dbReference type="NCBI Taxonomy" id="1381693"/>
    <lineage>
        <taxon>Eukaryota</taxon>
        <taxon>Sar</taxon>
        <taxon>Alveolata</taxon>
        <taxon>Dinophyceae</taxon>
        <taxon>Suessiales</taxon>
        <taxon>Symbiodiniaceae</taxon>
        <taxon>Durusdinium</taxon>
    </lineage>
</organism>
<dbReference type="InterPro" id="IPR001878">
    <property type="entry name" value="Znf_CCHC"/>
</dbReference>
<dbReference type="EMBL" id="CAXAMN010026139">
    <property type="protein sequence ID" value="CAK9100835.1"/>
    <property type="molecule type" value="Genomic_DNA"/>
</dbReference>